<keyword evidence="1" id="KW-0812">Transmembrane</keyword>
<dbReference type="Proteomes" id="UP000249396">
    <property type="component" value="Unassembled WGS sequence"/>
</dbReference>
<proteinExistence type="predicted"/>
<organism evidence="2 3">
    <name type="scientific">Candidatus Methylumidiphilus alinenensis</name>
    <dbReference type="NCBI Taxonomy" id="2202197"/>
    <lineage>
        <taxon>Bacteria</taxon>
        <taxon>Pseudomonadati</taxon>
        <taxon>Pseudomonadota</taxon>
        <taxon>Gammaproteobacteria</taxon>
        <taxon>Methylococcales</taxon>
        <taxon>Candidatus Methylumidiphilus</taxon>
    </lineage>
</organism>
<reference evidence="2 3" key="1">
    <citation type="journal article" date="2018" name="Aquat. Microb. Ecol.">
        <title>Gammaproteobacterial methanotrophs dominate.</title>
        <authorList>
            <person name="Rissanen A.J."/>
            <person name="Saarenheimo J."/>
            <person name="Tiirola M."/>
            <person name="Peura S."/>
            <person name="Aalto S.L."/>
            <person name="Karvinen A."/>
            <person name="Nykanen H."/>
        </authorList>
    </citation>
    <scope>NUCLEOTIDE SEQUENCE [LARGE SCALE GENOMIC DNA]</scope>
    <source>
        <strain evidence="2">AMbin10</strain>
    </source>
</reference>
<sequence>MGAIGGIVSIAFIVWFYITAEAKKAPAIQWAIAGFISYFVPWLVWVKVIGPKKMPFSASIGILFGATCAFLVLTFILKRIKQPE</sequence>
<gene>
    <name evidence="2" type="ORF">DM484_04560</name>
</gene>
<accession>A0A2W4RK92</accession>
<feature type="transmembrane region" description="Helical" evidence="1">
    <location>
        <begin position="6"/>
        <end position="23"/>
    </location>
</feature>
<evidence type="ECO:0000256" key="1">
    <source>
        <dbReference type="SAM" id="Phobius"/>
    </source>
</evidence>
<dbReference type="AlphaFoldDB" id="A0A2W4RK92"/>
<name>A0A2W4RK92_9GAMM</name>
<protein>
    <submittedName>
        <fullName evidence="2">Uncharacterized protein</fullName>
    </submittedName>
</protein>
<feature type="transmembrane region" description="Helical" evidence="1">
    <location>
        <begin position="30"/>
        <end position="50"/>
    </location>
</feature>
<feature type="transmembrane region" description="Helical" evidence="1">
    <location>
        <begin position="56"/>
        <end position="77"/>
    </location>
</feature>
<keyword evidence="1" id="KW-0472">Membrane</keyword>
<comment type="caution">
    <text evidence="2">The sequence shown here is derived from an EMBL/GenBank/DDBJ whole genome shotgun (WGS) entry which is preliminary data.</text>
</comment>
<evidence type="ECO:0000313" key="2">
    <source>
        <dbReference type="EMBL" id="PZN83443.1"/>
    </source>
</evidence>
<keyword evidence="1" id="KW-1133">Transmembrane helix</keyword>
<evidence type="ECO:0000313" key="3">
    <source>
        <dbReference type="Proteomes" id="UP000249396"/>
    </source>
</evidence>
<dbReference type="EMBL" id="QJPH01000187">
    <property type="protein sequence ID" value="PZN83443.1"/>
    <property type="molecule type" value="Genomic_DNA"/>
</dbReference>